<gene>
    <name evidence="7" type="ORF">B5F32_01035</name>
</gene>
<protein>
    <submittedName>
        <fullName evidence="7">Uncharacterized protein</fullName>
    </submittedName>
</protein>
<proteinExistence type="inferred from homology"/>
<dbReference type="RefSeq" id="WP_087342175.1">
    <property type="nucleotide sequence ID" value="NZ_CAKOBV010000006.1"/>
</dbReference>
<dbReference type="Gene3D" id="2.60.40.2580">
    <property type="match status" value="1"/>
</dbReference>
<sequence length="309" mass="34086">MGLKVILFILTLGLLGGLSACSSEEPIDSQTLDMSLVLLMGDIQTKASAPDYEYATTDEITIQNCHVAVFDTDGNRIHFQDFANMGDMKAIDNLSGYELGLVGVRTFGKEDKAVSVLVVANADNSLFDDCATYADYTSKTIQTTSFQSSRLVKIGKSDATLRYNAANEAIKVSLIQLSAKIKYIGIYNKNSNDLINDQFSLTNVQGLNASSQVAIFKTSSVENGAFEALTYPLKDKPTTFYTYEISDANKEIVLSVQQDGSKEKSFSFSADKFIKGNYYEIKGLYEPSTEIEWVLKEIINENIILDPFK</sequence>
<comment type="similarity">
    <text evidence="2">Belongs to the bacteroidetes fimbrillin superfamily. FimA/Mfa1 family.</text>
</comment>
<dbReference type="InterPro" id="IPR055058">
    <property type="entry name" value="Fim1F_C"/>
</dbReference>
<feature type="domain" description="Major fimbrial subunit protein N-terminal" evidence="5">
    <location>
        <begin position="35"/>
        <end position="162"/>
    </location>
</feature>
<dbReference type="AlphaFoldDB" id="A0A1Y4IR23"/>
<accession>A0A1Y4IR23</accession>
<dbReference type="Proteomes" id="UP000195950">
    <property type="component" value="Unassembled WGS sequence"/>
</dbReference>
<evidence type="ECO:0000313" key="7">
    <source>
        <dbReference type="EMBL" id="OUP22808.1"/>
    </source>
</evidence>
<comment type="caution">
    <text evidence="7">The sequence shown here is derived from an EMBL/GenBank/DDBJ whole genome shotgun (WGS) entry which is preliminary data.</text>
</comment>
<evidence type="ECO:0000259" key="5">
    <source>
        <dbReference type="Pfam" id="PF06321"/>
    </source>
</evidence>
<keyword evidence="4" id="KW-0281">Fimbrium</keyword>
<reference evidence="8" key="1">
    <citation type="submission" date="2017-04" db="EMBL/GenBank/DDBJ databases">
        <title>Function of individual gut microbiota members based on whole genome sequencing of pure cultures obtained from chicken caecum.</title>
        <authorList>
            <person name="Medvecky M."/>
            <person name="Cejkova D."/>
            <person name="Polansky O."/>
            <person name="Karasova D."/>
            <person name="Kubasova T."/>
            <person name="Cizek A."/>
            <person name="Rychlik I."/>
        </authorList>
    </citation>
    <scope>NUCLEOTIDE SEQUENCE [LARGE SCALE GENOMIC DNA]</scope>
    <source>
        <strain evidence="8">An199</strain>
    </source>
</reference>
<keyword evidence="3" id="KW-0732">Signal</keyword>
<comment type="subcellular location">
    <subcellularLocation>
        <location evidence="1">Fimbrium</location>
    </subcellularLocation>
</comment>
<dbReference type="Pfam" id="PF22449">
    <property type="entry name" value="Fim1F_C"/>
    <property type="match status" value="1"/>
</dbReference>
<dbReference type="InterPro" id="IPR029141">
    <property type="entry name" value="FimA_N"/>
</dbReference>
<evidence type="ECO:0000256" key="1">
    <source>
        <dbReference type="ARBA" id="ARBA00004561"/>
    </source>
</evidence>
<feature type="domain" description="Fim1F C-terminal" evidence="6">
    <location>
        <begin position="177"/>
        <end position="297"/>
    </location>
</feature>
<evidence type="ECO:0000256" key="4">
    <source>
        <dbReference type="ARBA" id="ARBA00023263"/>
    </source>
</evidence>
<dbReference type="EMBL" id="NFJX01000001">
    <property type="protein sequence ID" value="OUP22808.1"/>
    <property type="molecule type" value="Genomic_DNA"/>
</dbReference>
<evidence type="ECO:0000256" key="2">
    <source>
        <dbReference type="ARBA" id="ARBA00006011"/>
    </source>
</evidence>
<name>A0A1Y4IR23_PARDI</name>
<dbReference type="Gene3D" id="2.60.40.2590">
    <property type="match status" value="1"/>
</dbReference>
<dbReference type="PROSITE" id="PS51257">
    <property type="entry name" value="PROKAR_LIPOPROTEIN"/>
    <property type="match status" value="1"/>
</dbReference>
<dbReference type="Pfam" id="PF06321">
    <property type="entry name" value="P_gingi_FimA"/>
    <property type="match status" value="1"/>
</dbReference>
<evidence type="ECO:0000256" key="3">
    <source>
        <dbReference type="ARBA" id="ARBA00022729"/>
    </source>
</evidence>
<dbReference type="GO" id="GO:0009289">
    <property type="term" value="C:pilus"/>
    <property type="evidence" value="ECO:0007669"/>
    <property type="project" value="UniProtKB-SubCell"/>
</dbReference>
<evidence type="ECO:0000259" key="6">
    <source>
        <dbReference type="Pfam" id="PF22449"/>
    </source>
</evidence>
<organism evidence="7 8">
    <name type="scientific">Parabacteroides distasonis</name>
    <dbReference type="NCBI Taxonomy" id="823"/>
    <lineage>
        <taxon>Bacteria</taxon>
        <taxon>Pseudomonadati</taxon>
        <taxon>Bacteroidota</taxon>
        <taxon>Bacteroidia</taxon>
        <taxon>Bacteroidales</taxon>
        <taxon>Tannerellaceae</taxon>
        <taxon>Parabacteroides</taxon>
    </lineage>
</organism>
<evidence type="ECO:0000313" key="8">
    <source>
        <dbReference type="Proteomes" id="UP000195950"/>
    </source>
</evidence>